<protein>
    <submittedName>
        <fullName evidence="1">Uncharacterized protein</fullName>
    </submittedName>
</protein>
<dbReference type="RefSeq" id="WP_215625607.1">
    <property type="nucleotide sequence ID" value="NZ_CP067089.2"/>
</dbReference>
<keyword evidence="2" id="KW-1185">Reference proteome</keyword>
<dbReference type="AlphaFoldDB" id="A0A7T8B9G3"/>
<accession>A0A7T8B9G3</accession>
<sequence>MKQSGKFLPLIFFFILTAGGAPLFGAESDIDVSIRYFDKRVYYVKNDPILVQLTIANRGTSTYRFKLADERIFSVDFDIRTMANRAVNPTDILVRKRTQNQQVFFREVSVEPGESFSFIEDLRDYGSLDQAGSFIIQAKLYPELLKAPNAPPIESNRLSLSLRPVPVSGPGGVPLAMDVETNAILVREKLSPDQVVDYLISARQKEQWEKFFLYLDLESMVMRDGVRRRQWLAESEEGRQRMLARYRAELQSAVVDGDISTIPIEYAIERTTYGAEEGTVTVLEKFRVGTYTERKRYTYFLRRKDDIWTVVDYTVLNLGTE</sequence>
<gene>
    <name evidence="1" type="ORF">JFL75_15380</name>
</gene>
<evidence type="ECO:0000313" key="2">
    <source>
        <dbReference type="Proteomes" id="UP000595917"/>
    </source>
</evidence>
<dbReference type="KEGG" id="bhc:JFL75_15380"/>
<proteinExistence type="predicted"/>
<name>A0A7T8B9G3_9SPIR</name>
<evidence type="ECO:0000313" key="1">
    <source>
        <dbReference type="EMBL" id="QQO08301.1"/>
    </source>
</evidence>
<organism evidence="1 2">
    <name type="scientific">Breznakiella homolactica</name>
    <dbReference type="NCBI Taxonomy" id="2798577"/>
    <lineage>
        <taxon>Bacteria</taxon>
        <taxon>Pseudomonadati</taxon>
        <taxon>Spirochaetota</taxon>
        <taxon>Spirochaetia</taxon>
        <taxon>Spirochaetales</taxon>
        <taxon>Breznakiellaceae</taxon>
        <taxon>Breznakiella</taxon>
    </lineage>
</organism>
<dbReference type="EMBL" id="CP067089">
    <property type="protein sequence ID" value="QQO08301.1"/>
    <property type="molecule type" value="Genomic_DNA"/>
</dbReference>
<reference evidence="1" key="1">
    <citation type="submission" date="2021-01" db="EMBL/GenBank/DDBJ databases">
        <title>Description of Breznakiella homolactica.</title>
        <authorList>
            <person name="Song Y."/>
            <person name="Brune A."/>
        </authorList>
    </citation>
    <scope>NUCLEOTIDE SEQUENCE</scope>
    <source>
        <strain evidence="1">RmG30</strain>
    </source>
</reference>
<dbReference type="Proteomes" id="UP000595917">
    <property type="component" value="Chromosome"/>
</dbReference>